<dbReference type="AlphaFoldDB" id="A0AAI9T070"/>
<feature type="domain" description="Ubiquitin-like" evidence="2">
    <location>
        <begin position="70"/>
        <end position="147"/>
    </location>
</feature>
<keyword evidence="4" id="KW-1185">Reference proteome</keyword>
<feature type="region of interest" description="Disordered" evidence="1">
    <location>
        <begin position="310"/>
        <end position="334"/>
    </location>
</feature>
<dbReference type="Gene3D" id="3.10.20.90">
    <property type="entry name" value="Phosphatidylinositol 3-kinase Catalytic Subunit, Chain A, domain 1"/>
    <property type="match status" value="3"/>
</dbReference>
<reference evidence="3" key="1">
    <citation type="journal article" date="2022" name="DNA Res.">
        <title>Genome analysis of five recently described species of the CUG-Ser clade uncovers Candida theae as a new hybrid lineage with pathogenic potential in the Candida parapsilosis species complex.</title>
        <authorList>
            <person name="Mixao V."/>
            <person name="Del Olmo V."/>
            <person name="Hegedusova E."/>
            <person name="Saus E."/>
            <person name="Pryszcz L."/>
            <person name="Cillingova A."/>
            <person name="Nosek J."/>
            <person name="Gabaldon T."/>
        </authorList>
    </citation>
    <scope>NUCLEOTIDE SEQUENCE</scope>
    <source>
        <strain evidence="3">CBS 10844</strain>
    </source>
</reference>
<comment type="caution">
    <text evidence="3">The sequence shown here is derived from an EMBL/GenBank/DDBJ whole genome shotgun (WGS) entry which is preliminary data.</text>
</comment>
<sequence length="419" mass="46474">MSDSEDQQGAQAQERPSFQQTDTGIEHTEQTEQQSTDVSARDTAQANINVGNSEETVAKVKSEEKPEKAEQINLKVAHRNGDEMFFKIKTTTEMRKIMDAYSRRQGKDSETLRFFVDGVRIQPKDTPRSLGLEDGDLIDVSYQQIGGGDVEEQQFGGVEEEQFGGVEEQQFGGGGVEEQQFGGGVEEQQQQLQEASDEEVNQNTQASGENEREPETVVKSENGEEEEGGGGGGARVLILRVTDKDNNNIQVQIKSDTKMKKVMNAYCRRHGKNPLSTRFLVDGARIQPEDTPDSLGLDNDDIIEASIEQTGGAGDESEETQEEDGVKADAPVKEEYQRERVNIKVRERNQAAVYFKIKPRTPMKKVMEAYCSRVGKDIQSLRFWVDGARVQGTDTPESLGLDNEDCVDVSYQQTGGRSG</sequence>
<gene>
    <name evidence="3" type="ORF">KGF56_001398</name>
</gene>
<evidence type="ECO:0000313" key="3">
    <source>
        <dbReference type="EMBL" id="KAI3405791.2"/>
    </source>
</evidence>
<dbReference type="InterPro" id="IPR029071">
    <property type="entry name" value="Ubiquitin-like_domsf"/>
</dbReference>
<feature type="compositionally biased region" description="Polar residues" evidence="1">
    <location>
        <begin position="7"/>
        <end position="23"/>
    </location>
</feature>
<feature type="domain" description="Ubiquitin-like" evidence="2">
    <location>
        <begin position="237"/>
        <end position="312"/>
    </location>
</feature>
<dbReference type="GeneID" id="73379015"/>
<evidence type="ECO:0000313" key="4">
    <source>
        <dbReference type="Proteomes" id="UP001202479"/>
    </source>
</evidence>
<dbReference type="InterPro" id="IPR000626">
    <property type="entry name" value="Ubiquitin-like_dom"/>
</dbReference>
<name>A0AAI9T070_9ASCO</name>
<dbReference type="PROSITE" id="PS50053">
    <property type="entry name" value="UBIQUITIN_2"/>
    <property type="match status" value="3"/>
</dbReference>
<feature type="domain" description="Ubiquitin-like" evidence="2">
    <location>
        <begin position="341"/>
        <end position="416"/>
    </location>
</feature>
<dbReference type="SMART" id="SM00213">
    <property type="entry name" value="UBQ"/>
    <property type="match status" value="3"/>
</dbReference>
<dbReference type="PANTHER" id="PTHR10562">
    <property type="entry name" value="SMALL UBIQUITIN-RELATED MODIFIER"/>
    <property type="match status" value="1"/>
</dbReference>
<dbReference type="RefSeq" id="XP_049181536.1">
    <property type="nucleotide sequence ID" value="XM_049322516.1"/>
</dbReference>
<feature type="region of interest" description="Disordered" evidence="1">
    <location>
        <begin position="169"/>
        <end position="233"/>
    </location>
</feature>
<organism evidence="3 4">
    <name type="scientific">Candida oxycetoniae</name>
    <dbReference type="NCBI Taxonomy" id="497107"/>
    <lineage>
        <taxon>Eukaryota</taxon>
        <taxon>Fungi</taxon>
        <taxon>Dikarya</taxon>
        <taxon>Ascomycota</taxon>
        <taxon>Saccharomycotina</taxon>
        <taxon>Pichiomycetes</taxon>
        <taxon>Debaryomycetaceae</taxon>
        <taxon>Candida/Lodderomyces clade</taxon>
        <taxon>Candida</taxon>
    </lineage>
</organism>
<feature type="region of interest" description="Disordered" evidence="1">
    <location>
        <begin position="1"/>
        <end position="70"/>
    </location>
</feature>
<evidence type="ECO:0000256" key="1">
    <source>
        <dbReference type="SAM" id="MobiDB-lite"/>
    </source>
</evidence>
<dbReference type="Pfam" id="PF11976">
    <property type="entry name" value="Rad60-SLD"/>
    <property type="match status" value="3"/>
</dbReference>
<feature type="compositionally biased region" description="Polar residues" evidence="1">
    <location>
        <begin position="31"/>
        <end position="55"/>
    </location>
</feature>
<dbReference type="FunFam" id="3.10.20.90:FF:000202">
    <property type="entry name" value="Small ubiquitin-related modifier I"/>
    <property type="match status" value="1"/>
</dbReference>
<feature type="compositionally biased region" description="Gly residues" evidence="1">
    <location>
        <begin position="171"/>
        <end position="185"/>
    </location>
</feature>
<feature type="compositionally biased region" description="Basic and acidic residues" evidence="1">
    <location>
        <begin position="56"/>
        <end position="70"/>
    </location>
</feature>
<protein>
    <submittedName>
        <fullName evidence="3">SUMO2</fullName>
    </submittedName>
</protein>
<feature type="compositionally biased region" description="Basic and acidic residues" evidence="1">
    <location>
        <begin position="209"/>
        <end position="222"/>
    </location>
</feature>
<dbReference type="InterPro" id="IPR022617">
    <property type="entry name" value="Rad60/SUMO-like_dom"/>
</dbReference>
<dbReference type="EMBL" id="JAHUZD010000027">
    <property type="protein sequence ID" value="KAI3405791.2"/>
    <property type="molecule type" value="Genomic_DNA"/>
</dbReference>
<dbReference type="SUPFAM" id="SSF54236">
    <property type="entry name" value="Ubiquitin-like"/>
    <property type="match status" value="3"/>
</dbReference>
<dbReference type="Proteomes" id="UP001202479">
    <property type="component" value="Unassembled WGS sequence"/>
</dbReference>
<feature type="compositionally biased region" description="Basic and acidic residues" evidence="1">
    <location>
        <begin position="324"/>
        <end position="334"/>
    </location>
</feature>
<evidence type="ECO:0000259" key="2">
    <source>
        <dbReference type="PROSITE" id="PS50053"/>
    </source>
</evidence>
<accession>A0AAI9T070</accession>
<proteinExistence type="predicted"/>